<gene>
    <name evidence="9" type="ORF">OSB1V03_LOCUS11107</name>
</gene>
<feature type="compositionally biased region" description="Basic residues" evidence="7">
    <location>
        <begin position="929"/>
        <end position="943"/>
    </location>
</feature>
<protein>
    <recommendedName>
        <fullName evidence="8">C2H2-type domain-containing protein</fullName>
    </recommendedName>
</protein>
<dbReference type="GO" id="GO:0016272">
    <property type="term" value="C:prefoldin complex"/>
    <property type="evidence" value="ECO:0007669"/>
    <property type="project" value="InterPro"/>
</dbReference>
<proteinExistence type="inferred from homology"/>
<evidence type="ECO:0000256" key="6">
    <source>
        <dbReference type="SAM" id="Coils"/>
    </source>
</evidence>
<dbReference type="Gene3D" id="3.30.160.60">
    <property type="entry name" value="Classic Zinc Finger"/>
    <property type="match status" value="1"/>
</dbReference>
<evidence type="ECO:0000313" key="10">
    <source>
        <dbReference type="Proteomes" id="UP000759131"/>
    </source>
</evidence>
<dbReference type="PANTHER" id="PTHR13303">
    <property type="entry name" value="PREFOLDIN SUBUNIT 2"/>
    <property type="match status" value="1"/>
</dbReference>
<keyword evidence="3" id="KW-0143">Chaperone</keyword>
<dbReference type="GO" id="GO:0006457">
    <property type="term" value="P:protein folding"/>
    <property type="evidence" value="ECO:0007669"/>
    <property type="project" value="InterPro"/>
</dbReference>
<keyword evidence="5" id="KW-0863">Zinc-finger</keyword>
<dbReference type="SUPFAM" id="SSF46579">
    <property type="entry name" value="Prefoldin"/>
    <property type="match status" value="1"/>
</dbReference>
<evidence type="ECO:0000256" key="4">
    <source>
        <dbReference type="ARBA" id="ARBA00024667"/>
    </source>
</evidence>
<comment type="similarity">
    <text evidence="1">Belongs to the prefoldin subunit beta family.</text>
</comment>
<feature type="region of interest" description="Disordered" evidence="7">
    <location>
        <begin position="675"/>
        <end position="703"/>
    </location>
</feature>
<dbReference type="Proteomes" id="UP000759131">
    <property type="component" value="Unassembled WGS sequence"/>
</dbReference>
<dbReference type="SMART" id="SM00355">
    <property type="entry name" value="ZnF_C2H2"/>
    <property type="match status" value="11"/>
</dbReference>
<accession>A0A7R9KWI3</accession>
<dbReference type="PROSITE" id="PS00028">
    <property type="entry name" value="ZINC_FINGER_C2H2_1"/>
    <property type="match status" value="5"/>
</dbReference>
<dbReference type="Gene3D" id="1.10.287.370">
    <property type="match status" value="1"/>
</dbReference>
<sequence length="1173" mass="132337">MASKAKPKTQSNEAIIAGFNELRAEQRQVANKVAELEADLSEHKLVLEALAETNGDRKCFRMIGGVLVERTVAEVSPSLQKNKEMISQMIETLKQQIVTKGQQITEYMDKNQIQIRSQPTAQSLAASESGAGAEDVVSSVNAVTLEAELDRKTTTILKLTLVLDKFLTLFEDYRRSVRRFVSSCECADTTSHSRQRCHRLDTEFTAIIDEYNQYKHVIADEEVDDNDCASPKADPLRYTCGYGDCNFQTRYQRNLKRHVRRVHTTECYRCRQPIDETMIRSHLQKCDKPINVAVRKCPIDGCDYQSISGVDIKRHKLSMHSIGSDLQCNKCSFKCTTFYAYNQHVFRYHNTKKRRILYKCEKCHKCFHLLHRLNAHVIRAHRSKPLEPLRVRDRHRCHYRDCGAIFGCPSKLAIHVGAKHTPLFDDWSEYVFKCEICGDVFRDQRLVGRHLDSVHKLNGRKYWFKCGSDGCGFESISLRGINDHKRDLKHVGPYVLFNKTKGQLTCESVAEVCGSVSPRAANSTRSLLMNSLLQNNDTKGVASNTSGSGAQLNRTESARKRPLTYRCEYCIGSNVFATDSKSYFDTHHRNCHPKALDCDLCLARFATLAQRLEHQIYCTVPNIYICDQMNCYFECTDSEAFDEHRRQHTTPPIDTISARVDDTVAKADPISDVNCVAKSAQKPNESNGLNESDGSLSADNSSNNGHDVQQLLALLLSLPQTADPLETNCENNEIAVKSKRKTPHTIRDDNFVDSTHEKSIASDGRNESDGRVFSDISPINEEDIQLKSLYIPIAVPRSTRLPLEINCDTNEIAVKTEPISGDNCVEMNEEMSNECTTGLHTIYEHISVDSVKQELQSNENRLEFNSVVNEVVDNSNDNGFIFGADLLSKNSVIRHEMIDTNSGLTDDNNKHETSIKRMLAHITGTGGRPRGRPRIHPKVGPKVRPKDVPRNRCPDCNPSLSTSIYYHCKNHALKTCPLCDLPFKGRHALVDHLSACKAPQVFKCNSNNCQFQCHNTYDFNEHKRIHLTENIDKIITEFQDDIHRTEVKRELNANDDNYTDVGVNVNEFLELNDEFNVDQSSGSSNEIIGGTIAETIVPDLGHDLSTNQTTIGLNLKTGDDLLTQTSAENTVSGNSMFAMTSRRLGGLNSPREPIRMATDSTKKISELFKKYKK</sequence>
<keyword evidence="10" id="KW-1185">Reference proteome</keyword>
<organism evidence="9">
    <name type="scientific">Medioppia subpectinata</name>
    <dbReference type="NCBI Taxonomy" id="1979941"/>
    <lineage>
        <taxon>Eukaryota</taxon>
        <taxon>Metazoa</taxon>
        <taxon>Ecdysozoa</taxon>
        <taxon>Arthropoda</taxon>
        <taxon>Chelicerata</taxon>
        <taxon>Arachnida</taxon>
        <taxon>Acari</taxon>
        <taxon>Acariformes</taxon>
        <taxon>Sarcoptiformes</taxon>
        <taxon>Oribatida</taxon>
        <taxon>Brachypylina</taxon>
        <taxon>Oppioidea</taxon>
        <taxon>Oppiidae</taxon>
        <taxon>Medioppia</taxon>
    </lineage>
</organism>
<feature type="domain" description="C2H2-type" evidence="8">
    <location>
        <begin position="358"/>
        <end position="386"/>
    </location>
</feature>
<feature type="region of interest" description="Disordered" evidence="7">
    <location>
        <begin position="923"/>
        <end position="948"/>
    </location>
</feature>
<dbReference type="Pfam" id="PF01920">
    <property type="entry name" value="Prefoldin_2"/>
    <property type="match status" value="1"/>
</dbReference>
<dbReference type="AlphaFoldDB" id="A0A7R9KWI3"/>
<keyword evidence="5" id="KW-0862">Zinc</keyword>
<dbReference type="GO" id="GO:0051082">
    <property type="term" value="F:unfolded protein binding"/>
    <property type="evidence" value="ECO:0007669"/>
    <property type="project" value="InterPro"/>
</dbReference>
<evidence type="ECO:0000256" key="7">
    <source>
        <dbReference type="SAM" id="MobiDB-lite"/>
    </source>
</evidence>
<keyword evidence="5" id="KW-0479">Metal-binding</keyword>
<dbReference type="CDD" id="cd23163">
    <property type="entry name" value="Prefoldin_2"/>
    <property type="match status" value="1"/>
</dbReference>
<feature type="region of interest" description="Disordered" evidence="7">
    <location>
        <begin position="736"/>
        <end position="771"/>
    </location>
</feature>
<feature type="compositionally biased region" description="Basic and acidic residues" evidence="7">
    <location>
        <begin position="745"/>
        <end position="771"/>
    </location>
</feature>
<dbReference type="OrthoDB" id="29646at2759"/>
<dbReference type="EMBL" id="CAJPIZ010008425">
    <property type="protein sequence ID" value="CAG2111125.1"/>
    <property type="molecule type" value="Genomic_DNA"/>
</dbReference>
<keyword evidence="6" id="KW-0175">Coiled coil</keyword>
<dbReference type="InterPro" id="IPR002777">
    <property type="entry name" value="PFD_beta-like"/>
</dbReference>
<evidence type="ECO:0000256" key="1">
    <source>
        <dbReference type="ARBA" id="ARBA00008045"/>
    </source>
</evidence>
<name>A0A7R9KWI3_9ACAR</name>
<dbReference type="InterPro" id="IPR009053">
    <property type="entry name" value="Prefoldin"/>
</dbReference>
<evidence type="ECO:0000256" key="3">
    <source>
        <dbReference type="ARBA" id="ARBA00023186"/>
    </source>
</evidence>
<evidence type="ECO:0000313" key="9">
    <source>
        <dbReference type="EMBL" id="CAD7630695.1"/>
    </source>
</evidence>
<feature type="coiled-coil region" evidence="6">
    <location>
        <begin position="19"/>
        <end position="53"/>
    </location>
</feature>
<comment type="subunit">
    <text evidence="2">Heterohexamer of two PFD-alpha type and four PFD-beta type subunits.</text>
</comment>
<dbReference type="EMBL" id="OC863000">
    <property type="protein sequence ID" value="CAD7630695.1"/>
    <property type="molecule type" value="Genomic_DNA"/>
</dbReference>
<dbReference type="PROSITE" id="PS50157">
    <property type="entry name" value="ZINC_FINGER_C2H2_2"/>
    <property type="match status" value="3"/>
</dbReference>
<feature type="domain" description="C2H2-type" evidence="8">
    <location>
        <begin position="238"/>
        <end position="266"/>
    </location>
</feature>
<dbReference type="InterPro" id="IPR013087">
    <property type="entry name" value="Znf_C2H2_type"/>
</dbReference>
<evidence type="ECO:0000256" key="2">
    <source>
        <dbReference type="ARBA" id="ARBA00011695"/>
    </source>
</evidence>
<feature type="compositionally biased region" description="Polar residues" evidence="7">
    <location>
        <begin position="681"/>
        <end position="703"/>
    </location>
</feature>
<dbReference type="GO" id="GO:0008270">
    <property type="term" value="F:zinc ion binding"/>
    <property type="evidence" value="ECO:0007669"/>
    <property type="project" value="UniProtKB-KW"/>
</dbReference>
<evidence type="ECO:0000259" key="8">
    <source>
        <dbReference type="PROSITE" id="PS50157"/>
    </source>
</evidence>
<dbReference type="InterPro" id="IPR027235">
    <property type="entry name" value="PFD2"/>
</dbReference>
<feature type="domain" description="C2H2-type" evidence="8">
    <location>
        <begin position="432"/>
        <end position="455"/>
    </location>
</feature>
<reference evidence="9" key="1">
    <citation type="submission" date="2020-11" db="EMBL/GenBank/DDBJ databases">
        <authorList>
            <person name="Tran Van P."/>
        </authorList>
    </citation>
    <scope>NUCLEOTIDE SEQUENCE</scope>
</reference>
<evidence type="ECO:0000256" key="5">
    <source>
        <dbReference type="PROSITE-ProRule" id="PRU00042"/>
    </source>
</evidence>
<dbReference type="FunFam" id="1.10.287.370:FF:000002">
    <property type="entry name" value="Prefoldin subunit 2"/>
    <property type="match status" value="1"/>
</dbReference>
<comment type="function">
    <text evidence="4">Binds specifically to cytosolic chaperonin (c-CPN) and transfers target proteins to it. Binds to nascent polypeptide chain and promotes folding in an environment in which there are many competing pathways for nonnative proteins.</text>
</comment>